<proteinExistence type="predicted"/>
<dbReference type="AlphaFoldDB" id="A0AAW8SV66"/>
<evidence type="ECO:0000313" key="1">
    <source>
        <dbReference type="EMBL" id="MDT2537401.1"/>
    </source>
</evidence>
<accession>A0AAW8SV66</accession>
<name>A0AAW8SV66_9ENTE</name>
<dbReference type="EMBL" id="JARPXL010000026">
    <property type="protein sequence ID" value="MDT2546245.1"/>
    <property type="molecule type" value="Genomic_DNA"/>
</dbReference>
<dbReference type="Proteomes" id="UP001254770">
    <property type="component" value="Unassembled WGS sequence"/>
</dbReference>
<evidence type="ECO:0000313" key="3">
    <source>
        <dbReference type="Proteomes" id="UP001249240"/>
    </source>
</evidence>
<dbReference type="Proteomes" id="UP001249240">
    <property type="component" value="Unassembled WGS sequence"/>
</dbReference>
<sequence>MVRTQRVQRSHIIDGAYQLIINEGFKKFHARNIAKHIACSTQPIYREFTNLAELKSVLTNRIIVKYQDFIEDQEPKTLKALSTAIMNYATDYPDEFHRFFLQDSDTIQMVKQVTKETFSSLQPNRSDSLFFEFFWQYCIGKAALATNDANHTEDLEEDQFFQYSLENSH</sequence>
<protein>
    <submittedName>
        <fullName evidence="1">TetR/AcrR family transcriptional regulator</fullName>
    </submittedName>
</protein>
<reference evidence="1" key="1">
    <citation type="submission" date="2023-03" db="EMBL/GenBank/DDBJ databases">
        <authorList>
            <person name="Shen W."/>
            <person name="Cai J."/>
        </authorList>
    </citation>
    <scope>NUCLEOTIDE SEQUENCE</scope>
    <source>
        <strain evidence="1">B646-2</strain>
        <strain evidence="2">Y15</strain>
    </source>
</reference>
<dbReference type="SUPFAM" id="SSF46689">
    <property type="entry name" value="Homeodomain-like"/>
    <property type="match status" value="1"/>
</dbReference>
<evidence type="ECO:0000313" key="2">
    <source>
        <dbReference type="EMBL" id="MDT2546245.1"/>
    </source>
</evidence>
<dbReference type="Gene3D" id="1.10.357.10">
    <property type="entry name" value="Tetracycline Repressor, domain 2"/>
    <property type="match status" value="1"/>
</dbReference>
<dbReference type="InterPro" id="IPR009057">
    <property type="entry name" value="Homeodomain-like_sf"/>
</dbReference>
<comment type="caution">
    <text evidence="1">The sequence shown here is derived from an EMBL/GenBank/DDBJ whole genome shotgun (WGS) entry which is preliminary data.</text>
</comment>
<organism evidence="1 3">
    <name type="scientific">Enterococcus raffinosus</name>
    <dbReference type="NCBI Taxonomy" id="71452"/>
    <lineage>
        <taxon>Bacteria</taxon>
        <taxon>Bacillati</taxon>
        <taxon>Bacillota</taxon>
        <taxon>Bacilli</taxon>
        <taxon>Lactobacillales</taxon>
        <taxon>Enterococcaceae</taxon>
        <taxon>Enterococcus</taxon>
    </lineage>
</organism>
<gene>
    <name evidence="2" type="ORF">P7D69_18000</name>
    <name evidence="1" type="ORF">P7D78_04635</name>
</gene>
<dbReference type="RefSeq" id="WP_010746767.1">
    <property type="nucleotide sequence ID" value="NZ_BAAAXM010000009.1"/>
</dbReference>
<dbReference type="EMBL" id="JARPXM010000003">
    <property type="protein sequence ID" value="MDT2537401.1"/>
    <property type="molecule type" value="Genomic_DNA"/>
</dbReference>